<organism evidence="1 2">
    <name type="scientific">Arachidicoccus ginsenosidivorans</name>
    <dbReference type="NCBI Taxonomy" id="496057"/>
    <lineage>
        <taxon>Bacteria</taxon>
        <taxon>Pseudomonadati</taxon>
        <taxon>Bacteroidota</taxon>
        <taxon>Chitinophagia</taxon>
        <taxon>Chitinophagales</taxon>
        <taxon>Chitinophagaceae</taxon>
        <taxon>Arachidicoccus</taxon>
    </lineage>
</organism>
<reference evidence="1 2" key="1">
    <citation type="journal article" date="2017" name="Int. J. Syst. Evol. Microbiol.">
        <title>Arachidicoccus ginsenosidivorans sp. nov., with ginsenoside-converting activity isolated from ginseng cultivating soil.</title>
        <authorList>
            <person name="Siddiqi M.Z."/>
            <person name="Aslam Z."/>
            <person name="Im W.T."/>
        </authorList>
    </citation>
    <scope>NUCLEOTIDE SEQUENCE [LARGE SCALE GENOMIC DNA]</scope>
    <source>
        <strain evidence="1 2">Gsoil 809</strain>
    </source>
</reference>
<protein>
    <submittedName>
        <fullName evidence="1">Uncharacterized protein</fullName>
    </submittedName>
</protein>
<dbReference type="Proteomes" id="UP000321291">
    <property type="component" value="Chromosome"/>
</dbReference>
<evidence type="ECO:0000313" key="1">
    <source>
        <dbReference type="EMBL" id="QEC73156.1"/>
    </source>
</evidence>
<dbReference type="EMBL" id="CP042434">
    <property type="protein sequence ID" value="QEC73156.1"/>
    <property type="molecule type" value="Genomic_DNA"/>
</dbReference>
<proteinExistence type="predicted"/>
<gene>
    <name evidence="1" type="ORF">FSB73_17215</name>
</gene>
<accession>A0A5B8VR21</accession>
<keyword evidence="2" id="KW-1185">Reference proteome</keyword>
<evidence type="ECO:0000313" key="2">
    <source>
        <dbReference type="Proteomes" id="UP000321291"/>
    </source>
</evidence>
<dbReference type="KEGG" id="agi:FSB73_17215"/>
<name>A0A5B8VR21_9BACT</name>
<sequence>MHRSVVDKIKIKISYLYTWTRCSGLTSLNLSSFLHVFIYT</sequence>
<dbReference type="AlphaFoldDB" id="A0A5B8VR21"/>